<sequence>MMRLRTSHSVGALLLLLAARGAPSAGSPASGTLARPRVEGSASGRPREPQAEFGRRLSTSGAQSLKLLAGDGVDNDRFGFSVAVSSDGARVVVGAYHYYYDFDDSQLIVHGSVYVLDGATGETLLKLVASDGAADNHFGESVAVSSDGARVVVGNDVSQGSVYVFNGATGERLLKLVASDGAAEDSFGHSVAVSSDGARVVVGSRYDNDQAIRAGSVYVLDGATGARLLKLVASDGAAEDSFGHSVAVSSDGARVVVGAYRDDNNFGSVYVFNGATGERLLKLVASDGRLAYDRFGSSVAVSSDGARVMVGSIWGYNGAGSVYVLDGATGETLLKLEASDAAEDDRFGISVAVSSDGARVVVGAYYDDDQGYNSGSAYVFDFTEATTTDTGTSVSSSCRARTLPAAANLRSFSIRLHDHDGQGSLAAQPRIFCSPCICRSITLLVPRAPHGGSAAEPAPCALGQARAPPRGTAPGPTPPPSGPGLLGGFSGMQRREDGLRAARGDGLVPHGLRGSSRLAAREAQAPRRSAMLAGRRCLRGPSRRRALSAEAAAKATAPPLSRLRLLAPALDREGQVKRLVRPEWGLPRWERDGLRHRPWPEPLAQVSGCPPRLPAHGGGGRLDPGRPAILEGAMDIEAWPCPEKWALDQLLQDSPGTGFAVGAATATDADPAGSGRGDVSEPAPSSHYSERDVPVTMTLRDYCEYAQRQRDDCPLYIFDDACLERERDWPPAAAYSRPACFDEDLMSVLESERPPHRWVLIGAARSGSAMHTDPLQTAAWNTLANPPTST</sequence>
<gene>
    <name evidence="8" type="ORF">PCOR1329_LOCUS54688</name>
</gene>
<evidence type="ECO:0000256" key="4">
    <source>
        <dbReference type="PROSITE-ProRule" id="PRU00803"/>
    </source>
</evidence>
<name>A0ABN9V4T9_9DINO</name>
<feature type="compositionally biased region" description="Basic and acidic residues" evidence="5">
    <location>
        <begin position="45"/>
        <end position="55"/>
    </location>
</feature>
<evidence type="ECO:0000256" key="5">
    <source>
        <dbReference type="SAM" id="MobiDB-lite"/>
    </source>
</evidence>
<keyword evidence="2" id="KW-0677">Repeat</keyword>
<feature type="region of interest" description="Disordered" evidence="5">
    <location>
        <begin position="24"/>
        <end position="58"/>
    </location>
</feature>
<evidence type="ECO:0000256" key="2">
    <source>
        <dbReference type="ARBA" id="ARBA00022737"/>
    </source>
</evidence>
<dbReference type="InterPro" id="IPR013517">
    <property type="entry name" value="FG-GAP"/>
</dbReference>
<feature type="region of interest" description="Disordered" evidence="5">
    <location>
        <begin position="452"/>
        <end position="487"/>
    </location>
</feature>
<feature type="compositionally biased region" description="Low complexity" evidence="5">
    <location>
        <begin position="24"/>
        <end position="34"/>
    </location>
</feature>
<feature type="signal peptide" evidence="6">
    <location>
        <begin position="1"/>
        <end position="24"/>
    </location>
</feature>
<accession>A0ABN9V4T9</accession>
<protein>
    <recommendedName>
        <fullName evidence="7">JmjC domain-containing protein</fullName>
    </recommendedName>
</protein>
<feature type="repeat" description="FG-GAP" evidence="4">
    <location>
        <begin position="333"/>
        <end position="389"/>
    </location>
</feature>
<dbReference type="InterPro" id="IPR028994">
    <property type="entry name" value="Integrin_alpha_N"/>
</dbReference>
<comment type="caution">
    <text evidence="8">The sequence shown here is derived from an EMBL/GenBank/DDBJ whole genome shotgun (WGS) entry which is preliminary data.</text>
</comment>
<proteinExistence type="predicted"/>
<feature type="region of interest" description="Disordered" evidence="5">
    <location>
        <begin position="658"/>
        <end position="691"/>
    </location>
</feature>
<reference evidence="8" key="1">
    <citation type="submission" date="2023-10" db="EMBL/GenBank/DDBJ databases">
        <authorList>
            <person name="Chen Y."/>
            <person name="Shah S."/>
            <person name="Dougan E. K."/>
            <person name="Thang M."/>
            <person name="Chan C."/>
        </authorList>
    </citation>
    <scope>NUCLEOTIDE SEQUENCE [LARGE SCALE GENOMIC DNA]</scope>
</reference>
<dbReference type="InterPro" id="IPR011043">
    <property type="entry name" value="Gal_Oxase/kelch_b-propeller"/>
</dbReference>
<evidence type="ECO:0000256" key="6">
    <source>
        <dbReference type="SAM" id="SignalP"/>
    </source>
</evidence>
<keyword evidence="9" id="KW-1185">Reference proteome</keyword>
<dbReference type="InterPro" id="IPR003347">
    <property type="entry name" value="JmjC_dom"/>
</dbReference>
<dbReference type="PANTHER" id="PTHR36220:SF1">
    <property type="entry name" value="GAMMA TUBULIN COMPLEX COMPONENT C-TERMINAL DOMAIN-CONTAINING PROTEIN"/>
    <property type="match status" value="1"/>
</dbReference>
<dbReference type="SMART" id="SM00564">
    <property type="entry name" value="PQQ"/>
    <property type="match status" value="5"/>
</dbReference>
<feature type="domain" description="JmjC" evidence="7">
    <location>
        <begin position="726"/>
        <end position="790"/>
    </location>
</feature>
<evidence type="ECO:0000259" key="7">
    <source>
        <dbReference type="PROSITE" id="PS51184"/>
    </source>
</evidence>
<dbReference type="InterPro" id="IPR018391">
    <property type="entry name" value="PQQ_b-propeller_rpt"/>
</dbReference>
<dbReference type="PROSITE" id="PS51184">
    <property type="entry name" value="JMJC"/>
    <property type="match status" value="1"/>
</dbReference>
<dbReference type="Pfam" id="PF14312">
    <property type="entry name" value="FG-GAP_2"/>
    <property type="match status" value="6"/>
</dbReference>
<organism evidence="8 9">
    <name type="scientific">Prorocentrum cordatum</name>
    <dbReference type="NCBI Taxonomy" id="2364126"/>
    <lineage>
        <taxon>Eukaryota</taxon>
        <taxon>Sar</taxon>
        <taxon>Alveolata</taxon>
        <taxon>Dinophyceae</taxon>
        <taxon>Prorocentrales</taxon>
        <taxon>Prorocentraceae</taxon>
        <taxon>Prorocentrum</taxon>
    </lineage>
</organism>
<dbReference type="InterPro" id="IPR013519">
    <property type="entry name" value="Int_alpha_beta-p"/>
</dbReference>
<feature type="chain" id="PRO_5045234998" description="JmjC domain-containing protein" evidence="6">
    <location>
        <begin position="25"/>
        <end position="790"/>
    </location>
</feature>
<dbReference type="SUPFAM" id="SSF50965">
    <property type="entry name" value="Galactose oxidase, central domain"/>
    <property type="match status" value="1"/>
</dbReference>
<evidence type="ECO:0000256" key="1">
    <source>
        <dbReference type="ARBA" id="ARBA00022729"/>
    </source>
</evidence>
<keyword evidence="3" id="KW-0325">Glycoprotein</keyword>
<feature type="compositionally biased region" description="Low complexity" evidence="5">
    <location>
        <begin position="658"/>
        <end position="673"/>
    </location>
</feature>
<keyword evidence="1 6" id="KW-0732">Signal</keyword>
<dbReference type="Gene3D" id="2.130.10.130">
    <property type="entry name" value="Integrin alpha, N-terminal"/>
    <property type="match status" value="3"/>
</dbReference>
<dbReference type="SUPFAM" id="SSF51197">
    <property type="entry name" value="Clavaminate synthase-like"/>
    <property type="match status" value="1"/>
</dbReference>
<dbReference type="EMBL" id="CAUYUJ010016688">
    <property type="protein sequence ID" value="CAK0867844.1"/>
    <property type="molecule type" value="Genomic_DNA"/>
</dbReference>
<dbReference type="PROSITE" id="PS51470">
    <property type="entry name" value="FG_GAP"/>
    <property type="match status" value="1"/>
</dbReference>
<evidence type="ECO:0000313" key="9">
    <source>
        <dbReference type="Proteomes" id="UP001189429"/>
    </source>
</evidence>
<dbReference type="PANTHER" id="PTHR36220">
    <property type="entry name" value="UNNAMED PRODUCT"/>
    <property type="match status" value="1"/>
</dbReference>
<dbReference type="SMART" id="SM00191">
    <property type="entry name" value="Int_alpha"/>
    <property type="match status" value="6"/>
</dbReference>
<evidence type="ECO:0000256" key="3">
    <source>
        <dbReference type="ARBA" id="ARBA00023180"/>
    </source>
</evidence>
<dbReference type="Gene3D" id="2.60.120.650">
    <property type="entry name" value="Cupin"/>
    <property type="match status" value="1"/>
</dbReference>
<feature type="region of interest" description="Disordered" evidence="5">
    <location>
        <begin position="503"/>
        <end position="526"/>
    </location>
</feature>
<evidence type="ECO:0000313" key="8">
    <source>
        <dbReference type="EMBL" id="CAK0867844.1"/>
    </source>
</evidence>
<dbReference type="Proteomes" id="UP001189429">
    <property type="component" value="Unassembled WGS sequence"/>
</dbReference>